<feature type="transmembrane region" description="Helical" evidence="7">
    <location>
        <begin position="15"/>
        <end position="37"/>
    </location>
</feature>
<keyword evidence="2 7" id="KW-0813">Transport</keyword>
<evidence type="ECO:0000256" key="7">
    <source>
        <dbReference type="RuleBase" id="RU363032"/>
    </source>
</evidence>
<comment type="subcellular location">
    <subcellularLocation>
        <location evidence="1 7">Cell membrane</location>
        <topology evidence="1 7">Multi-pass membrane protein</topology>
    </subcellularLocation>
</comment>
<feature type="transmembrane region" description="Helical" evidence="7">
    <location>
        <begin position="105"/>
        <end position="125"/>
    </location>
</feature>
<organism evidence="9 10">
    <name type="scientific">Paracoccus sphaerophysae</name>
    <dbReference type="NCBI Taxonomy" id="690417"/>
    <lineage>
        <taxon>Bacteria</taxon>
        <taxon>Pseudomonadati</taxon>
        <taxon>Pseudomonadota</taxon>
        <taxon>Alphaproteobacteria</taxon>
        <taxon>Rhodobacterales</taxon>
        <taxon>Paracoccaceae</taxon>
        <taxon>Paracoccus</taxon>
    </lineage>
</organism>
<dbReference type="SUPFAM" id="SSF161098">
    <property type="entry name" value="MetI-like"/>
    <property type="match status" value="1"/>
</dbReference>
<evidence type="ECO:0000313" key="10">
    <source>
        <dbReference type="Proteomes" id="UP000029917"/>
    </source>
</evidence>
<dbReference type="Gene3D" id="1.10.3720.10">
    <property type="entry name" value="MetI-like"/>
    <property type="match status" value="1"/>
</dbReference>
<dbReference type="Proteomes" id="UP000029917">
    <property type="component" value="Unassembled WGS sequence"/>
</dbReference>
<feature type="transmembrane region" description="Helical" evidence="7">
    <location>
        <begin position="71"/>
        <end position="93"/>
    </location>
</feature>
<evidence type="ECO:0000256" key="4">
    <source>
        <dbReference type="ARBA" id="ARBA00022692"/>
    </source>
</evidence>
<dbReference type="EMBL" id="JRKS01000014">
    <property type="protein sequence ID" value="KGJ07987.1"/>
    <property type="molecule type" value="Genomic_DNA"/>
</dbReference>
<keyword evidence="3" id="KW-1003">Cell membrane</keyword>
<dbReference type="InterPro" id="IPR035906">
    <property type="entry name" value="MetI-like_sf"/>
</dbReference>
<evidence type="ECO:0000313" key="9">
    <source>
        <dbReference type="EMBL" id="KGJ07987.1"/>
    </source>
</evidence>
<keyword evidence="10" id="KW-1185">Reference proteome</keyword>
<evidence type="ECO:0000256" key="1">
    <source>
        <dbReference type="ARBA" id="ARBA00004651"/>
    </source>
</evidence>
<gene>
    <name evidence="9" type="ORF">IC63_06440</name>
</gene>
<reference evidence="9 10" key="2">
    <citation type="submission" date="2014-10" db="EMBL/GenBank/DDBJ databases">
        <title>Paracoccus sanguinis sp. nov., isolated from clinical specimens of New York State patients.</title>
        <authorList>
            <person name="Mingle L.A."/>
            <person name="Cole J.A."/>
            <person name="Lapierre P."/>
            <person name="Musser K.A."/>
        </authorList>
    </citation>
    <scope>NUCLEOTIDE SEQUENCE [LARGE SCALE GENOMIC DNA]</scope>
    <source>
        <strain evidence="9 10">HAMBI 3106</strain>
    </source>
</reference>
<evidence type="ECO:0000256" key="3">
    <source>
        <dbReference type="ARBA" id="ARBA00022475"/>
    </source>
</evidence>
<evidence type="ECO:0000256" key="6">
    <source>
        <dbReference type="ARBA" id="ARBA00023136"/>
    </source>
</evidence>
<dbReference type="CDD" id="cd06261">
    <property type="entry name" value="TM_PBP2"/>
    <property type="match status" value="1"/>
</dbReference>
<evidence type="ECO:0000259" key="8">
    <source>
        <dbReference type="PROSITE" id="PS50928"/>
    </source>
</evidence>
<evidence type="ECO:0000256" key="2">
    <source>
        <dbReference type="ARBA" id="ARBA00022448"/>
    </source>
</evidence>
<feature type="domain" description="ABC transmembrane type-1" evidence="8">
    <location>
        <begin position="67"/>
        <end position="247"/>
    </location>
</feature>
<dbReference type="RefSeq" id="WP_036718101.1">
    <property type="nucleotide sequence ID" value="NZ_JRKS01000014.1"/>
</dbReference>
<evidence type="ECO:0000256" key="5">
    <source>
        <dbReference type="ARBA" id="ARBA00022989"/>
    </source>
</evidence>
<name>A0A099FD37_9RHOB</name>
<proteinExistence type="inferred from homology"/>
<feature type="transmembrane region" description="Helical" evidence="7">
    <location>
        <begin position="229"/>
        <end position="248"/>
    </location>
</feature>
<sequence length="263" mass="28457">MTEPQHRRTLRRPGVALGPGLVSAALLIAVWAVAASLTERPQHLPSPVAVFRVLGQLIGSGELWLHVGMTLFRVTAAFVAAMALGGALGLWMGRSRTADRWMNPALVVLLNIPALVVIVLCYIWIGLNETAAILAVALNKIPVVAVMLRESAGALRPDLDDMATAFRMSPLARLRHVVLPQLAPAIAAAARSGIALIWKIVLVVEFLGRSNGVGFKIHLAFSNFDVARLLAWSLAFVAVMLLIDMAVLRPWQARANRWRVDAP</sequence>
<keyword evidence="4 7" id="KW-0812">Transmembrane</keyword>
<dbReference type="AlphaFoldDB" id="A0A099FD37"/>
<comment type="similarity">
    <text evidence="7">Belongs to the binding-protein-dependent transport system permease family.</text>
</comment>
<keyword evidence="5 7" id="KW-1133">Transmembrane helix</keyword>
<dbReference type="STRING" id="690417.IC63_06440"/>
<dbReference type="PANTHER" id="PTHR30151">
    <property type="entry name" value="ALKANE SULFONATE ABC TRANSPORTER-RELATED, MEMBRANE SUBUNIT"/>
    <property type="match status" value="1"/>
</dbReference>
<accession>A0A099FD37</accession>
<dbReference type="InterPro" id="IPR000515">
    <property type="entry name" value="MetI-like"/>
</dbReference>
<reference evidence="9 10" key="1">
    <citation type="submission" date="2014-09" db="EMBL/GenBank/DDBJ databases">
        <authorList>
            <person name="McGinnis J.M."/>
            <person name="Wolfgang W.J."/>
        </authorList>
    </citation>
    <scope>NUCLEOTIDE SEQUENCE [LARGE SCALE GENOMIC DNA]</scope>
    <source>
        <strain evidence="9 10">HAMBI 3106</strain>
    </source>
</reference>
<protein>
    <submittedName>
        <fullName evidence="9">ABC transporter permease</fullName>
    </submittedName>
</protein>
<dbReference type="PANTHER" id="PTHR30151:SF38">
    <property type="entry name" value="ALIPHATIC SULFONATES TRANSPORT PERMEASE PROTEIN SSUC-RELATED"/>
    <property type="match status" value="1"/>
</dbReference>
<dbReference type="PROSITE" id="PS50928">
    <property type="entry name" value="ABC_TM1"/>
    <property type="match status" value="1"/>
</dbReference>
<dbReference type="Pfam" id="PF00528">
    <property type="entry name" value="BPD_transp_1"/>
    <property type="match status" value="1"/>
</dbReference>
<dbReference type="GO" id="GO:0005886">
    <property type="term" value="C:plasma membrane"/>
    <property type="evidence" value="ECO:0007669"/>
    <property type="project" value="UniProtKB-SubCell"/>
</dbReference>
<comment type="caution">
    <text evidence="9">The sequence shown here is derived from an EMBL/GenBank/DDBJ whole genome shotgun (WGS) entry which is preliminary data.</text>
</comment>
<dbReference type="GO" id="GO:0055085">
    <property type="term" value="P:transmembrane transport"/>
    <property type="evidence" value="ECO:0007669"/>
    <property type="project" value="InterPro"/>
</dbReference>
<keyword evidence="6 7" id="KW-0472">Membrane</keyword>